<organism evidence="8 9">
    <name type="scientific">Ralstonia condita</name>
    <dbReference type="NCBI Taxonomy" id="3058600"/>
    <lineage>
        <taxon>Bacteria</taxon>
        <taxon>Pseudomonadati</taxon>
        <taxon>Pseudomonadota</taxon>
        <taxon>Betaproteobacteria</taxon>
        <taxon>Burkholderiales</taxon>
        <taxon>Burkholderiaceae</taxon>
        <taxon>Ralstonia</taxon>
    </lineage>
</organism>
<proteinExistence type="inferred from homology"/>
<feature type="domain" description="PpiC" evidence="7">
    <location>
        <begin position="105"/>
        <end position="205"/>
    </location>
</feature>
<gene>
    <name evidence="8" type="primary">surA_1</name>
    <name evidence="8" type="ORF">LMG7141_01343</name>
</gene>
<sequence length="261" mass="28490">MMSSDTEARAGVVRVNDVVFDAASITQESLHHPNAPDPLAAASYALAIRELLRQRAVELELLPEAAVLDDACTDALFDRELTLPAPTRDDCERYFRNHAAQFRRNDIVYASHILFAVTEGAPVALILQKAEQTLLQLKGEPDSFEALARALSNCPSGGVGGSLGQLLRGDSVPEFERAIFETTDTGLLPRVVKTRFGFHIVRIDQRVPGEALPFEAAHAGIAQYLQQRVRQKAMQQYVSILAARAHIEGVDLGQANGPLVQ</sequence>
<dbReference type="PANTHER" id="PTHR47245:SF2">
    <property type="entry name" value="PEPTIDYL-PROLYL CIS-TRANS ISOMERASE HP_0175-RELATED"/>
    <property type="match status" value="1"/>
</dbReference>
<dbReference type="PANTHER" id="PTHR47245">
    <property type="entry name" value="PEPTIDYLPROLYL ISOMERASE"/>
    <property type="match status" value="1"/>
</dbReference>
<evidence type="ECO:0000313" key="9">
    <source>
        <dbReference type="Proteomes" id="UP001189616"/>
    </source>
</evidence>
<comment type="catalytic activity">
    <reaction evidence="1">
        <text>[protein]-peptidylproline (omega=180) = [protein]-peptidylproline (omega=0)</text>
        <dbReference type="Rhea" id="RHEA:16237"/>
        <dbReference type="Rhea" id="RHEA-COMP:10747"/>
        <dbReference type="Rhea" id="RHEA-COMP:10748"/>
        <dbReference type="ChEBI" id="CHEBI:83833"/>
        <dbReference type="ChEBI" id="CHEBI:83834"/>
        <dbReference type="EC" id="5.2.1.8"/>
    </reaction>
</comment>
<dbReference type="InterPro" id="IPR046357">
    <property type="entry name" value="PPIase_dom_sf"/>
</dbReference>
<keyword evidence="9" id="KW-1185">Reference proteome</keyword>
<comment type="caution">
    <text evidence="8">The sequence shown here is derived from an EMBL/GenBank/DDBJ whole genome shotgun (WGS) entry which is preliminary data.</text>
</comment>
<keyword evidence="4 6" id="KW-0697">Rotamase</keyword>
<evidence type="ECO:0000313" key="8">
    <source>
        <dbReference type="EMBL" id="CAJ0783063.1"/>
    </source>
</evidence>
<evidence type="ECO:0000259" key="7">
    <source>
        <dbReference type="PROSITE" id="PS50198"/>
    </source>
</evidence>
<dbReference type="InterPro" id="IPR050245">
    <property type="entry name" value="PrsA_foldase"/>
</dbReference>
<dbReference type="InterPro" id="IPR000297">
    <property type="entry name" value="PPIase_PpiC"/>
</dbReference>
<dbReference type="PROSITE" id="PS01096">
    <property type="entry name" value="PPIC_PPIASE_1"/>
    <property type="match status" value="1"/>
</dbReference>
<evidence type="ECO:0000256" key="3">
    <source>
        <dbReference type="ARBA" id="ARBA00013194"/>
    </source>
</evidence>
<dbReference type="Pfam" id="PF00639">
    <property type="entry name" value="Rotamase"/>
    <property type="match status" value="1"/>
</dbReference>
<dbReference type="Gene3D" id="3.10.50.40">
    <property type="match status" value="1"/>
</dbReference>
<dbReference type="GO" id="GO:0003755">
    <property type="term" value="F:peptidyl-prolyl cis-trans isomerase activity"/>
    <property type="evidence" value="ECO:0007669"/>
    <property type="project" value="UniProtKB-EC"/>
</dbReference>
<dbReference type="RefSeq" id="WP_428984371.1">
    <property type="nucleotide sequence ID" value="NZ_CATYWO010000002.1"/>
</dbReference>
<protein>
    <recommendedName>
        <fullName evidence="3">peptidylprolyl isomerase</fullName>
        <ecNumber evidence="3">5.2.1.8</ecNumber>
    </recommendedName>
</protein>
<evidence type="ECO:0000256" key="2">
    <source>
        <dbReference type="ARBA" id="ARBA00007656"/>
    </source>
</evidence>
<reference evidence="8 9" key="1">
    <citation type="submission" date="2023-07" db="EMBL/GenBank/DDBJ databases">
        <authorList>
            <person name="Peeters C."/>
        </authorList>
    </citation>
    <scope>NUCLEOTIDE SEQUENCE [LARGE SCALE GENOMIC DNA]</scope>
    <source>
        <strain evidence="8 9">LMG 7141</strain>
    </source>
</reference>
<dbReference type="PROSITE" id="PS50198">
    <property type="entry name" value="PPIC_PPIASE_2"/>
    <property type="match status" value="1"/>
</dbReference>
<dbReference type="Proteomes" id="UP001189616">
    <property type="component" value="Unassembled WGS sequence"/>
</dbReference>
<dbReference type="EC" id="5.2.1.8" evidence="3"/>
<dbReference type="EMBL" id="CATYWO010000002">
    <property type="protein sequence ID" value="CAJ0783063.1"/>
    <property type="molecule type" value="Genomic_DNA"/>
</dbReference>
<evidence type="ECO:0000256" key="4">
    <source>
        <dbReference type="ARBA" id="ARBA00023110"/>
    </source>
</evidence>
<evidence type="ECO:0000256" key="6">
    <source>
        <dbReference type="PROSITE-ProRule" id="PRU00278"/>
    </source>
</evidence>
<accession>A0ABM9J5C2</accession>
<evidence type="ECO:0000256" key="5">
    <source>
        <dbReference type="ARBA" id="ARBA00023235"/>
    </source>
</evidence>
<dbReference type="InterPro" id="IPR023058">
    <property type="entry name" value="PPIase_PpiC_CS"/>
</dbReference>
<name>A0ABM9J5C2_9RALS</name>
<dbReference type="SUPFAM" id="SSF54534">
    <property type="entry name" value="FKBP-like"/>
    <property type="match status" value="1"/>
</dbReference>
<keyword evidence="5 6" id="KW-0413">Isomerase</keyword>
<evidence type="ECO:0000256" key="1">
    <source>
        <dbReference type="ARBA" id="ARBA00000971"/>
    </source>
</evidence>
<comment type="similarity">
    <text evidence="2">Belongs to the PpiC/parvulin rotamase family.</text>
</comment>